<dbReference type="AlphaFoldDB" id="A0A0L6V0G8"/>
<dbReference type="EMBL" id="LAVV01007930">
    <property type="protein sequence ID" value="KNZ54288.1"/>
    <property type="molecule type" value="Genomic_DNA"/>
</dbReference>
<evidence type="ECO:0000313" key="1">
    <source>
        <dbReference type="EMBL" id="KNZ54288.1"/>
    </source>
</evidence>
<reference evidence="1 2" key="1">
    <citation type="submission" date="2015-08" db="EMBL/GenBank/DDBJ databases">
        <title>Next Generation Sequencing and Analysis of the Genome of Puccinia sorghi L Schw, the Causal Agent of Maize Common Rust.</title>
        <authorList>
            <person name="Rochi L."/>
            <person name="Burguener G."/>
            <person name="Darino M."/>
            <person name="Turjanski A."/>
            <person name="Kreff E."/>
            <person name="Dieguez M.J."/>
            <person name="Sacco F."/>
        </authorList>
    </citation>
    <scope>NUCLEOTIDE SEQUENCE [LARGE SCALE GENOMIC DNA]</scope>
    <source>
        <strain evidence="1 2">RO10H11247</strain>
    </source>
</reference>
<protein>
    <recommendedName>
        <fullName evidence="3">GAG-pre-integrase domain-containing protein</fullName>
    </recommendedName>
</protein>
<gene>
    <name evidence="1" type="ORF">VP01_2986g1</name>
</gene>
<organism evidence="1 2">
    <name type="scientific">Puccinia sorghi</name>
    <dbReference type="NCBI Taxonomy" id="27349"/>
    <lineage>
        <taxon>Eukaryota</taxon>
        <taxon>Fungi</taxon>
        <taxon>Dikarya</taxon>
        <taxon>Basidiomycota</taxon>
        <taxon>Pucciniomycotina</taxon>
        <taxon>Pucciniomycetes</taxon>
        <taxon>Pucciniales</taxon>
        <taxon>Pucciniaceae</taxon>
        <taxon>Puccinia</taxon>
    </lineage>
</organism>
<comment type="caution">
    <text evidence="1">The sequence shown here is derived from an EMBL/GenBank/DDBJ whole genome shotgun (WGS) entry which is preliminary data.</text>
</comment>
<dbReference type="OrthoDB" id="4075035at2759"/>
<keyword evidence="2" id="KW-1185">Reference proteome</keyword>
<sequence>MEKDSMRVCSIWNSDTQHIYPMMSDPTNKRNGIGQTEMGKEGDLTGKMSLRTNNCCILLSKDSNLSVSKDGKLVLKGLVNHGLFSVDNPDGVGKAGTQVVANIPQEKETLMELHEKLGHLSIQRIEPLLNNSISKTEKANFEYKSCVLSKITKQPFKERSKTFLKPYERLHLDLIGPIDPESSLKH</sequence>
<accession>A0A0L6V0G8</accession>
<name>A0A0L6V0G8_9BASI</name>
<dbReference type="VEuPathDB" id="FungiDB:VP01_2986g1"/>
<evidence type="ECO:0008006" key="3">
    <source>
        <dbReference type="Google" id="ProtNLM"/>
    </source>
</evidence>
<proteinExistence type="predicted"/>
<evidence type="ECO:0000313" key="2">
    <source>
        <dbReference type="Proteomes" id="UP000037035"/>
    </source>
</evidence>
<dbReference type="Proteomes" id="UP000037035">
    <property type="component" value="Unassembled WGS sequence"/>
</dbReference>